<evidence type="ECO:0000256" key="1">
    <source>
        <dbReference type="SAM" id="MobiDB-lite"/>
    </source>
</evidence>
<name>A0A1B6GYE0_9HEMI</name>
<dbReference type="EMBL" id="GECZ01002323">
    <property type="protein sequence ID" value="JAS67446.1"/>
    <property type="molecule type" value="Transcribed_RNA"/>
</dbReference>
<proteinExistence type="predicted"/>
<feature type="non-terminal residue" evidence="3">
    <location>
        <position position="1"/>
    </location>
</feature>
<dbReference type="AlphaFoldDB" id="A0A1B6GYE0"/>
<sequence length="420" mass="46337">QNKLVVCVFFIVGCSTVLTRALYNRPAYDEKEYGDIDLPSEIWSDHSKEQPLLVDTKGHDSMPYINLITGNSKEWSNMEHSRQSKRSEDLLAQPFPNPPIANDLTALNLSNPISKYHCPINLLYGNNLTVKNYFLLMPRNNASSNFPVETPEEEETSLTNLIEITTAIHTSEGMDESSTQQTSPTDSTINQEESMITTTESSLESQYTTNPTEFSIPATQDFNTSNSELTVSVENSVKIDELSSPSESTGISETTSEGIVTTGVTDEISLDFLNGSTVSEPESTVTETSNFTTVKNETIGSNAPGDTTVSEPETAVTEPSNFTTIKNETIVSNAPEDTSTVTKATQTSVDVKNDVLRTIDKYCETFNMSESGMYTLFPASLGRGPPLHSFQDDKSKIKQQLVGEKRTVLKRNLRKHFNLS</sequence>
<reference evidence="3" key="1">
    <citation type="submission" date="2015-11" db="EMBL/GenBank/DDBJ databases">
        <title>De novo transcriptome assembly of four potential Pierce s Disease insect vectors from Arizona vineyards.</title>
        <authorList>
            <person name="Tassone E.E."/>
        </authorList>
    </citation>
    <scope>NUCLEOTIDE SEQUENCE</scope>
</reference>
<evidence type="ECO:0000256" key="2">
    <source>
        <dbReference type="SAM" id="SignalP"/>
    </source>
</evidence>
<feature type="region of interest" description="Disordered" evidence="1">
    <location>
        <begin position="296"/>
        <end position="319"/>
    </location>
</feature>
<feature type="compositionally biased region" description="Polar residues" evidence="1">
    <location>
        <begin position="189"/>
        <end position="221"/>
    </location>
</feature>
<feature type="compositionally biased region" description="Low complexity" evidence="1">
    <location>
        <begin position="177"/>
        <end position="188"/>
    </location>
</feature>
<evidence type="ECO:0000313" key="3">
    <source>
        <dbReference type="EMBL" id="JAS67446.1"/>
    </source>
</evidence>
<feature type="chain" id="PRO_5008584039" evidence="2">
    <location>
        <begin position="22"/>
        <end position="420"/>
    </location>
</feature>
<gene>
    <name evidence="3" type="ORF">g.19414</name>
</gene>
<feature type="region of interest" description="Disordered" evidence="1">
    <location>
        <begin position="170"/>
        <end position="221"/>
    </location>
</feature>
<feature type="signal peptide" evidence="2">
    <location>
        <begin position="1"/>
        <end position="21"/>
    </location>
</feature>
<organism evidence="3">
    <name type="scientific">Cuerna arida</name>
    <dbReference type="NCBI Taxonomy" id="1464854"/>
    <lineage>
        <taxon>Eukaryota</taxon>
        <taxon>Metazoa</taxon>
        <taxon>Ecdysozoa</taxon>
        <taxon>Arthropoda</taxon>
        <taxon>Hexapoda</taxon>
        <taxon>Insecta</taxon>
        <taxon>Pterygota</taxon>
        <taxon>Neoptera</taxon>
        <taxon>Paraneoptera</taxon>
        <taxon>Hemiptera</taxon>
        <taxon>Auchenorrhyncha</taxon>
        <taxon>Membracoidea</taxon>
        <taxon>Cicadellidae</taxon>
        <taxon>Cicadellinae</taxon>
        <taxon>Proconiini</taxon>
        <taxon>Cuerna</taxon>
    </lineage>
</organism>
<accession>A0A1B6GYE0</accession>
<keyword evidence="2" id="KW-0732">Signal</keyword>
<protein>
    <submittedName>
        <fullName evidence="3">Uncharacterized protein</fullName>
    </submittedName>
</protein>